<evidence type="ECO:0000256" key="17">
    <source>
        <dbReference type="SAM" id="SignalP"/>
    </source>
</evidence>
<dbReference type="VEuPathDB" id="TrichDB:TVAG_076590"/>
<evidence type="ECO:0000256" key="5">
    <source>
        <dbReference type="ARBA" id="ARBA00022692"/>
    </source>
</evidence>
<evidence type="ECO:0000256" key="15">
    <source>
        <dbReference type="ARBA" id="ARBA00023180"/>
    </source>
</evidence>
<feature type="region of interest" description="Disordered" evidence="16">
    <location>
        <begin position="89"/>
        <end position="115"/>
    </location>
</feature>
<accession>A2D9Q6</accession>
<keyword evidence="3" id="KW-1003">Cell membrane</keyword>
<feature type="domain" description="ALK/LTK-like glycine-rich" evidence="18">
    <location>
        <begin position="38"/>
        <end position="135"/>
    </location>
</feature>
<dbReference type="GO" id="GO:0005886">
    <property type="term" value="C:plasma membrane"/>
    <property type="evidence" value="ECO:0007669"/>
    <property type="project" value="UniProtKB-SubCell"/>
</dbReference>
<keyword evidence="13" id="KW-1015">Disulfide bond</keyword>
<feature type="signal peptide" evidence="17">
    <location>
        <begin position="1"/>
        <end position="15"/>
    </location>
</feature>
<keyword evidence="9" id="KW-0067">ATP-binding</keyword>
<keyword evidence="5" id="KW-0812">Transmembrane</keyword>
<evidence type="ECO:0000256" key="1">
    <source>
        <dbReference type="ARBA" id="ARBA00004251"/>
    </source>
</evidence>
<protein>
    <recommendedName>
        <fullName evidence="2">receptor protein-tyrosine kinase</fullName>
        <ecNumber evidence="2">2.7.10.1</ecNumber>
    </recommendedName>
</protein>
<dbReference type="GO" id="GO:0004714">
    <property type="term" value="F:transmembrane receptor protein tyrosine kinase activity"/>
    <property type="evidence" value="ECO:0007669"/>
    <property type="project" value="UniProtKB-EC"/>
</dbReference>
<keyword evidence="7" id="KW-0547">Nucleotide-binding</keyword>
<dbReference type="EMBL" id="DS113181">
    <property type="protein sequence ID" value="EAY22912.1"/>
    <property type="molecule type" value="Genomic_DNA"/>
</dbReference>
<keyword evidence="14" id="KW-0675">Receptor</keyword>
<dbReference type="InParanoid" id="A2D9Q6"/>
<evidence type="ECO:0000256" key="14">
    <source>
        <dbReference type="ARBA" id="ARBA00023170"/>
    </source>
</evidence>
<keyword evidence="20" id="KW-1185">Reference proteome</keyword>
<evidence type="ECO:0000313" key="19">
    <source>
        <dbReference type="EMBL" id="EAY22912.1"/>
    </source>
</evidence>
<evidence type="ECO:0000256" key="13">
    <source>
        <dbReference type="ARBA" id="ARBA00023157"/>
    </source>
</evidence>
<dbReference type="SMR" id="A2D9Q6"/>
<keyword evidence="12" id="KW-0829">Tyrosine-protein kinase</keyword>
<sequence>MLCNFQFILIPLSNAITLDNSIPELDESCSFKTGNYAFFKGNYRVWCFGAKGGDSFANGGSGAKIFGKLILTQETEISIITGEIGADRHHGGRGGKLDGADSKNGNSIKRGGGGGSSSISIYGNKILVAAGGSGAYGHWFSWWKFFPQF</sequence>
<name>A2D9Q6_TRIV3</name>
<dbReference type="InterPro" id="IPR055163">
    <property type="entry name" value="ALK/LTK-like_GRD"/>
</dbReference>
<evidence type="ECO:0000256" key="8">
    <source>
        <dbReference type="ARBA" id="ARBA00022777"/>
    </source>
</evidence>
<evidence type="ECO:0000256" key="2">
    <source>
        <dbReference type="ARBA" id="ARBA00011902"/>
    </source>
</evidence>
<dbReference type="Pfam" id="PF12810">
    <property type="entry name" value="ALK_LTK_GRD"/>
    <property type="match status" value="1"/>
</dbReference>
<evidence type="ECO:0000256" key="10">
    <source>
        <dbReference type="ARBA" id="ARBA00022989"/>
    </source>
</evidence>
<evidence type="ECO:0000256" key="9">
    <source>
        <dbReference type="ARBA" id="ARBA00022840"/>
    </source>
</evidence>
<evidence type="ECO:0000256" key="6">
    <source>
        <dbReference type="ARBA" id="ARBA00022729"/>
    </source>
</evidence>
<reference evidence="19" key="1">
    <citation type="submission" date="2006-10" db="EMBL/GenBank/DDBJ databases">
        <authorList>
            <person name="Amadeo P."/>
            <person name="Zhao Q."/>
            <person name="Wortman J."/>
            <person name="Fraser-Liggett C."/>
            <person name="Carlton J."/>
        </authorList>
    </citation>
    <scope>NUCLEOTIDE SEQUENCE</scope>
    <source>
        <strain evidence="19">G3</strain>
    </source>
</reference>
<keyword evidence="8" id="KW-0418">Kinase</keyword>
<feature type="chain" id="PRO_5013062122" description="receptor protein-tyrosine kinase" evidence="17">
    <location>
        <begin position="16"/>
        <end position="149"/>
    </location>
</feature>
<keyword evidence="4" id="KW-0808">Transferase</keyword>
<evidence type="ECO:0000313" key="20">
    <source>
        <dbReference type="Proteomes" id="UP000001542"/>
    </source>
</evidence>
<keyword evidence="10" id="KW-1133">Transmembrane helix</keyword>
<proteinExistence type="predicted"/>
<evidence type="ECO:0000256" key="7">
    <source>
        <dbReference type="ARBA" id="ARBA00022741"/>
    </source>
</evidence>
<evidence type="ECO:0000259" key="18">
    <source>
        <dbReference type="Pfam" id="PF12810"/>
    </source>
</evidence>
<dbReference type="AlphaFoldDB" id="A2D9Q6"/>
<keyword evidence="11" id="KW-0472">Membrane</keyword>
<evidence type="ECO:0000256" key="11">
    <source>
        <dbReference type="ARBA" id="ARBA00023136"/>
    </source>
</evidence>
<dbReference type="VEuPathDB" id="TrichDB:TVAGG3_0292220"/>
<reference evidence="19" key="2">
    <citation type="journal article" date="2007" name="Science">
        <title>Draft genome sequence of the sexually transmitted pathogen Trichomonas vaginalis.</title>
        <authorList>
            <person name="Carlton J.M."/>
            <person name="Hirt R.P."/>
            <person name="Silva J.C."/>
            <person name="Delcher A.L."/>
            <person name="Schatz M."/>
            <person name="Zhao Q."/>
            <person name="Wortman J.R."/>
            <person name="Bidwell S.L."/>
            <person name="Alsmark U.C.M."/>
            <person name="Besteiro S."/>
            <person name="Sicheritz-Ponten T."/>
            <person name="Noel C.J."/>
            <person name="Dacks J.B."/>
            <person name="Foster P.G."/>
            <person name="Simillion C."/>
            <person name="Van de Peer Y."/>
            <person name="Miranda-Saavedra D."/>
            <person name="Barton G.J."/>
            <person name="Westrop G.D."/>
            <person name="Mueller S."/>
            <person name="Dessi D."/>
            <person name="Fiori P.L."/>
            <person name="Ren Q."/>
            <person name="Paulsen I."/>
            <person name="Zhang H."/>
            <person name="Bastida-Corcuera F.D."/>
            <person name="Simoes-Barbosa A."/>
            <person name="Brown M.T."/>
            <person name="Hayes R.D."/>
            <person name="Mukherjee M."/>
            <person name="Okumura C.Y."/>
            <person name="Schneider R."/>
            <person name="Smith A.J."/>
            <person name="Vanacova S."/>
            <person name="Villalvazo M."/>
            <person name="Haas B.J."/>
            <person name="Pertea M."/>
            <person name="Feldblyum T.V."/>
            <person name="Utterback T.R."/>
            <person name="Shu C.L."/>
            <person name="Osoegawa K."/>
            <person name="de Jong P.J."/>
            <person name="Hrdy I."/>
            <person name="Horvathova L."/>
            <person name="Zubacova Z."/>
            <person name="Dolezal P."/>
            <person name="Malik S.B."/>
            <person name="Logsdon J.M. Jr."/>
            <person name="Henze K."/>
            <person name="Gupta A."/>
            <person name="Wang C.C."/>
            <person name="Dunne R.L."/>
            <person name="Upcroft J.A."/>
            <person name="Upcroft P."/>
            <person name="White O."/>
            <person name="Salzberg S.L."/>
            <person name="Tang P."/>
            <person name="Chiu C.-H."/>
            <person name="Lee Y.-S."/>
            <person name="Embley T.M."/>
            <person name="Coombs G.H."/>
            <person name="Mottram J.C."/>
            <person name="Tachezy J."/>
            <person name="Fraser-Liggett C.M."/>
            <person name="Johnson P.J."/>
        </authorList>
    </citation>
    <scope>NUCLEOTIDE SEQUENCE [LARGE SCALE GENOMIC DNA]</scope>
    <source>
        <strain evidence="19">G3</strain>
    </source>
</reference>
<dbReference type="EC" id="2.7.10.1" evidence="2"/>
<evidence type="ECO:0000256" key="16">
    <source>
        <dbReference type="SAM" id="MobiDB-lite"/>
    </source>
</evidence>
<dbReference type="KEGG" id="tva:5468471"/>
<evidence type="ECO:0000256" key="3">
    <source>
        <dbReference type="ARBA" id="ARBA00022475"/>
    </source>
</evidence>
<dbReference type="GO" id="GO:0005524">
    <property type="term" value="F:ATP binding"/>
    <property type="evidence" value="ECO:0007669"/>
    <property type="project" value="UniProtKB-KW"/>
</dbReference>
<dbReference type="Proteomes" id="UP000001542">
    <property type="component" value="Unassembled WGS sequence"/>
</dbReference>
<gene>
    <name evidence="19" type="ORF">TVAG_076590</name>
</gene>
<keyword evidence="15" id="KW-0325">Glycoprotein</keyword>
<evidence type="ECO:0000256" key="12">
    <source>
        <dbReference type="ARBA" id="ARBA00023137"/>
    </source>
</evidence>
<comment type="subcellular location">
    <subcellularLocation>
        <location evidence="1">Cell membrane</location>
        <topology evidence="1">Single-pass type I membrane protein</topology>
    </subcellularLocation>
</comment>
<feature type="compositionally biased region" description="Basic and acidic residues" evidence="16">
    <location>
        <begin position="89"/>
        <end position="101"/>
    </location>
</feature>
<organism evidence="19 20">
    <name type="scientific">Trichomonas vaginalis (strain ATCC PRA-98 / G3)</name>
    <dbReference type="NCBI Taxonomy" id="412133"/>
    <lineage>
        <taxon>Eukaryota</taxon>
        <taxon>Metamonada</taxon>
        <taxon>Parabasalia</taxon>
        <taxon>Trichomonadida</taxon>
        <taxon>Trichomonadidae</taxon>
        <taxon>Trichomonas</taxon>
    </lineage>
</organism>
<evidence type="ECO:0000256" key="4">
    <source>
        <dbReference type="ARBA" id="ARBA00022679"/>
    </source>
</evidence>
<keyword evidence="6 17" id="KW-0732">Signal</keyword>
<dbReference type="RefSeq" id="XP_001583898.1">
    <property type="nucleotide sequence ID" value="XM_001583848.1"/>
</dbReference>